<proteinExistence type="predicted"/>
<dbReference type="OrthoDB" id="20734at2759"/>
<dbReference type="AlphaFoldDB" id="A0A2A9N8P8"/>
<feature type="non-terminal residue" evidence="3">
    <location>
        <position position="1"/>
    </location>
</feature>
<dbReference type="Proteomes" id="UP000242287">
    <property type="component" value="Unassembled WGS sequence"/>
</dbReference>
<dbReference type="Pfam" id="PF10356">
    <property type="entry name" value="RRG7"/>
    <property type="match status" value="1"/>
</dbReference>
<evidence type="ECO:0008006" key="5">
    <source>
        <dbReference type="Google" id="ProtNLM"/>
    </source>
</evidence>
<dbReference type="PANTHER" id="PTHR28133:SF1">
    <property type="entry name" value="REQUIRED FOR RESPIRATORY GROWTH PROTEIN 7, MITOCHONDRIAL"/>
    <property type="match status" value="1"/>
</dbReference>
<evidence type="ECO:0000313" key="4">
    <source>
        <dbReference type="Proteomes" id="UP000242287"/>
    </source>
</evidence>
<dbReference type="EMBL" id="KZ302158">
    <property type="protein sequence ID" value="PFH46799.1"/>
    <property type="molecule type" value="Genomic_DNA"/>
</dbReference>
<sequence length="255" mass="28078">LSTASAPLSNLHRGTAFEKRSLKLLQNNLSMTLQRVGGKEDGGIDLLGWWWLPDASRDTSGEPLCLGTKDELGPRRRIRVIAQCKAEKKKIGPKYVRELEGVLLRYSAMSSSPTSVNSSAEQQPILVSDTPEDIVAPPRFPLVALFISESPFTQSALLRAYSSPVPFFLLHIPPFPEAQNEVSPDLQKTDIPEMYSNGENIGFIGSAIWNPALAGARGILGGEMEIRWERSLDGDCGRPGIWWRNARLQNWAPGA</sequence>
<gene>
    <name evidence="3" type="ORF">AMATHDRAFT_102731</name>
</gene>
<dbReference type="InterPro" id="IPR018828">
    <property type="entry name" value="RRG7"/>
</dbReference>
<keyword evidence="2" id="KW-0496">Mitochondrion</keyword>
<comment type="subcellular location">
    <subcellularLocation>
        <location evidence="1">Mitochondrion</location>
    </subcellularLocation>
</comment>
<organism evidence="3 4">
    <name type="scientific">Amanita thiersii Skay4041</name>
    <dbReference type="NCBI Taxonomy" id="703135"/>
    <lineage>
        <taxon>Eukaryota</taxon>
        <taxon>Fungi</taxon>
        <taxon>Dikarya</taxon>
        <taxon>Basidiomycota</taxon>
        <taxon>Agaricomycotina</taxon>
        <taxon>Agaricomycetes</taxon>
        <taxon>Agaricomycetidae</taxon>
        <taxon>Agaricales</taxon>
        <taxon>Pluteineae</taxon>
        <taxon>Amanitaceae</taxon>
        <taxon>Amanita</taxon>
    </lineage>
</organism>
<evidence type="ECO:0000313" key="3">
    <source>
        <dbReference type="EMBL" id="PFH46799.1"/>
    </source>
</evidence>
<accession>A0A2A9N8P8</accession>
<evidence type="ECO:0000256" key="1">
    <source>
        <dbReference type="ARBA" id="ARBA00004173"/>
    </source>
</evidence>
<dbReference type="GO" id="GO:0005739">
    <property type="term" value="C:mitochondrion"/>
    <property type="evidence" value="ECO:0007669"/>
    <property type="project" value="UniProtKB-SubCell"/>
</dbReference>
<reference evidence="3 4" key="1">
    <citation type="submission" date="2014-02" db="EMBL/GenBank/DDBJ databases">
        <title>Transposable element dynamics among asymbiotic and ectomycorrhizal Amanita fungi.</title>
        <authorList>
            <consortium name="DOE Joint Genome Institute"/>
            <person name="Hess J."/>
            <person name="Skrede I."/>
            <person name="Wolfe B."/>
            <person name="LaButti K."/>
            <person name="Ohm R.A."/>
            <person name="Grigoriev I.V."/>
            <person name="Pringle A."/>
        </authorList>
    </citation>
    <scope>NUCLEOTIDE SEQUENCE [LARGE SCALE GENOMIC DNA]</scope>
    <source>
        <strain evidence="3 4">SKay4041</strain>
    </source>
</reference>
<evidence type="ECO:0000256" key="2">
    <source>
        <dbReference type="ARBA" id="ARBA00023128"/>
    </source>
</evidence>
<protein>
    <recommendedName>
        <fullName evidence="5">Restriction endonuclease type IV Mrr domain-containing protein</fullName>
    </recommendedName>
</protein>
<feature type="non-terminal residue" evidence="3">
    <location>
        <position position="255"/>
    </location>
</feature>
<keyword evidence="4" id="KW-1185">Reference proteome</keyword>
<name>A0A2A9N8P8_9AGAR</name>
<dbReference type="PANTHER" id="PTHR28133">
    <property type="entry name" value="REQUIRED FOR RESPIRATORY GROWTH PROTEIN 7, MITOCHONDRIAL"/>
    <property type="match status" value="1"/>
</dbReference>